<reference evidence="2" key="1">
    <citation type="submission" date="2021-01" db="EMBL/GenBank/DDBJ databases">
        <authorList>
            <person name="Corre E."/>
            <person name="Pelletier E."/>
            <person name="Niang G."/>
            <person name="Scheremetjew M."/>
            <person name="Finn R."/>
            <person name="Kale V."/>
            <person name="Holt S."/>
            <person name="Cochrane G."/>
            <person name="Meng A."/>
            <person name="Brown T."/>
            <person name="Cohen L."/>
        </authorList>
    </citation>
    <scope>NUCLEOTIDE SEQUENCE</scope>
    <source>
        <strain evidence="2">UIO037</strain>
    </source>
</reference>
<dbReference type="GO" id="GO:0016491">
    <property type="term" value="F:oxidoreductase activity"/>
    <property type="evidence" value="ECO:0007669"/>
    <property type="project" value="InterPro"/>
</dbReference>
<dbReference type="InterPro" id="IPR000415">
    <property type="entry name" value="Nitroreductase-like"/>
</dbReference>
<dbReference type="Pfam" id="PF00881">
    <property type="entry name" value="Nitroreductase"/>
    <property type="match status" value="2"/>
</dbReference>
<dbReference type="Gene3D" id="3.40.109.10">
    <property type="entry name" value="NADH Oxidase"/>
    <property type="match status" value="1"/>
</dbReference>
<feature type="domain" description="Nitroreductase" evidence="1">
    <location>
        <begin position="82"/>
        <end position="151"/>
    </location>
</feature>
<dbReference type="InterPro" id="IPR052530">
    <property type="entry name" value="NAD(P)H_nitroreductase"/>
</dbReference>
<dbReference type="PANTHER" id="PTHR43821:SF1">
    <property type="entry name" value="NAD(P)H NITROREDUCTASE YDJA-RELATED"/>
    <property type="match status" value="1"/>
</dbReference>
<sequence>MDGALAAVAALARDGAVTTAEEVAAVGRIMAGDTPFLMLAKHFGKSPSYVTHVRAALARPTAAEAVTPTDCPATLATFDPIIARRSVTAYTAADVPAEVVHRALEAAVLAPNHFLTEPWRFYLAGPEVRGKLCSLNEAKREAFEKVPGWLVVSLVPSELAADGSLSTKKGLEDHAATSAAIQNFMVSLAAAGVGSKWMTGALGVAPEKVLAAVGADASTERFMGAIWFGYPEAPLESAQAPKRKKGLEGVLTRTA</sequence>
<dbReference type="SUPFAM" id="SSF55469">
    <property type="entry name" value="FMN-dependent nitroreductase-like"/>
    <property type="match status" value="1"/>
</dbReference>
<proteinExistence type="predicted"/>
<dbReference type="EMBL" id="HBKO01008852">
    <property type="protein sequence ID" value="CAE2199018.1"/>
    <property type="molecule type" value="Transcribed_RNA"/>
</dbReference>
<feature type="domain" description="Nitroreductase" evidence="1">
    <location>
        <begin position="167"/>
        <end position="230"/>
    </location>
</feature>
<protein>
    <recommendedName>
        <fullName evidence="1">Nitroreductase domain-containing protein</fullName>
    </recommendedName>
</protein>
<evidence type="ECO:0000259" key="1">
    <source>
        <dbReference type="Pfam" id="PF00881"/>
    </source>
</evidence>
<organism evidence="2">
    <name type="scientific">Prymnesium polylepis</name>
    <dbReference type="NCBI Taxonomy" id="72548"/>
    <lineage>
        <taxon>Eukaryota</taxon>
        <taxon>Haptista</taxon>
        <taxon>Haptophyta</taxon>
        <taxon>Prymnesiophyceae</taxon>
        <taxon>Prymnesiales</taxon>
        <taxon>Prymnesiaceae</taxon>
        <taxon>Prymnesium</taxon>
    </lineage>
</organism>
<gene>
    <name evidence="2" type="ORF">CPOL0286_LOCUS4097</name>
</gene>
<accession>A0A7S4HH22</accession>
<evidence type="ECO:0000313" key="2">
    <source>
        <dbReference type="EMBL" id="CAE2199018.1"/>
    </source>
</evidence>
<dbReference type="AlphaFoldDB" id="A0A7S4HH22"/>
<name>A0A7S4HH22_9EUKA</name>
<dbReference type="PANTHER" id="PTHR43821">
    <property type="entry name" value="NAD(P)H NITROREDUCTASE YDJA-RELATED"/>
    <property type="match status" value="1"/>
</dbReference>
<dbReference type="InterPro" id="IPR029479">
    <property type="entry name" value="Nitroreductase"/>
</dbReference>